<evidence type="ECO:0000313" key="4">
    <source>
        <dbReference type="EMBL" id="ALN80720.1"/>
    </source>
</evidence>
<organism evidence="4 5">
    <name type="scientific">Lysobacter antibioticus</name>
    <dbReference type="NCBI Taxonomy" id="84531"/>
    <lineage>
        <taxon>Bacteria</taxon>
        <taxon>Pseudomonadati</taxon>
        <taxon>Pseudomonadota</taxon>
        <taxon>Gammaproteobacteria</taxon>
        <taxon>Lysobacterales</taxon>
        <taxon>Lysobacteraceae</taxon>
        <taxon>Lysobacter</taxon>
    </lineage>
</organism>
<accession>A0A0S2FB24</accession>
<dbReference type="STRING" id="84531.LA76x_2590"/>
<evidence type="ECO:0000256" key="2">
    <source>
        <dbReference type="SAM" id="SignalP"/>
    </source>
</evidence>
<dbReference type="InterPro" id="IPR001279">
    <property type="entry name" value="Metallo-B-lactamas"/>
</dbReference>
<sequence>MTALHRLLLLFVLATASPAGAASLRAVTLPERWVHGAPGEASLQVHEAAPGLWILRQSKASNFEAPFLYLLAGERRALLLDSGAEPSAGSDLPLRATVDRLLGEWQRQHKLDALPLVVAHSHGHRDHVHGDAQFRDRPDTRIVGTQPQQVAAFFGLDRWPEGEARFDLGGRALTVMPLPGHEPAHIAIYDAQTASLFSGDSLYPGLLTVRDWPAYRASAARLASFAERHPVERVLGAHIEMSARAGQLYPLGSAYQPDEHALALDASSLALWQKTCAELGDFLHEESRDEFVLARIAQPGEFADKPNTHGMLVAGTDAVYLSHLPMFHRPHDYQLIFEAALPADALAQYRADAKSHPREYYTLAPSEQWVLPETIRPDGRFKADLYRGHFERGGTPIATGIEVKVERIVHFRRFEAARKPEPRQWIAFGRGREHFLAHRLEGPPDMDQVVQVSAAHGEGERVFAETTAATGSGELKPGDRIGGAVVERALYTEYGDLAR</sequence>
<dbReference type="KEGG" id="lab:LA76x_2590"/>
<dbReference type="GO" id="GO:0017001">
    <property type="term" value="P:antibiotic catabolic process"/>
    <property type="evidence" value="ECO:0007669"/>
    <property type="project" value="UniProtKB-ARBA"/>
</dbReference>
<dbReference type="Proteomes" id="UP000060787">
    <property type="component" value="Chromosome"/>
</dbReference>
<protein>
    <submittedName>
        <fullName evidence="4">Metallo-beta-lactamase superfamily protein</fullName>
    </submittedName>
</protein>
<keyword evidence="5" id="KW-1185">Reference proteome</keyword>
<comment type="similarity">
    <text evidence="1">Belongs to the metallo-beta-lactamase superfamily. Class-B beta-lactamase family.</text>
</comment>
<evidence type="ECO:0000259" key="3">
    <source>
        <dbReference type="SMART" id="SM00849"/>
    </source>
</evidence>
<dbReference type="InterPro" id="IPR050855">
    <property type="entry name" value="NDM-1-like"/>
</dbReference>
<dbReference type="InterPro" id="IPR036866">
    <property type="entry name" value="RibonucZ/Hydroxyglut_hydro"/>
</dbReference>
<dbReference type="Pfam" id="PF00753">
    <property type="entry name" value="Lactamase_B"/>
    <property type="match status" value="1"/>
</dbReference>
<name>A0A0S2FB24_LYSAN</name>
<keyword evidence="2" id="KW-0732">Signal</keyword>
<dbReference type="PANTHER" id="PTHR42951:SF4">
    <property type="entry name" value="ACYL-COENZYME A THIOESTERASE MBLAC2"/>
    <property type="match status" value="1"/>
</dbReference>
<reference evidence="4 5" key="1">
    <citation type="journal article" date="2015" name="BMC Genomics">
        <title>Comparative genomics and metabolic profiling of the genus Lysobacter.</title>
        <authorList>
            <person name="de Bruijn I."/>
            <person name="Cheng X."/>
            <person name="de Jager V."/>
            <person name="Exposito R.G."/>
            <person name="Watrous J."/>
            <person name="Patel N."/>
            <person name="Postma J."/>
            <person name="Dorrestein P.C."/>
            <person name="Kobayashi D."/>
            <person name="Raaijmakers J.M."/>
        </authorList>
    </citation>
    <scope>NUCLEOTIDE SEQUENCE [LARGE SCALE GENOMIC DNA]</scope>
    <source>
        <strain evidence="4 5">76</strain>
    </source>
</reference>
<dbReference type="PANTHER" id="PTHR42951">
    <property type="entry name" value="METALLO-BETA-LACTAMASE DOMAIN-CONTAINING"/>
    <property type="match status" value="1"/>
</dbReference>
<evidence type="ECO:0000313" key="5">
    <source>
        <dbReference type="Proteomes" id="UP000060787"/>
    </source>
</evidence>
<dbReference type="Gene3D" id="3.60.15.10">
    <property type="entry name" value="Ribonuclease Z/Hydroxyacylglutathione hydrolase-like"/>
    <property type="match status" value="1"/>
</dbReference>
<dbReference type="SUPFAM" id="SSF56281">
    <property type="entry name" value="Metallo-hydrolase/oxidoreductase"/>
    <property type="match status" value="1"/>
</dbReference>
<evidence type="ECO:0000256" key="1">
    <source>
        <dbReference type="ARBA" id="ARBA00005250"/>
    </source>
</evidence>
<proteinExistence type="inferred from homology"/>
<dbReference type="SMART" id="SM00849">
    <property type="entry name" value="Lactamase_B"/>
    <property type="match status" value="1"/>
</dbReference>
<feature type="chain" id="PRO_5006596816" evidence="2">
    <location>
        <begin position="22"/>
        <end position="499"/>
    </location>
</feature>
<gene>
    <name evidence="4" type="ORF">LA76x_2590</name>
</gene>
<dbReference type="EMBL" id="CP011129">
    <property type="protein sequence ID" value="ALN80720.1"/>
    <property type="molecule type" value="Genomic_DNA"/>
</dbReference>
<dbReference type="AlphaFoldDB" id="A0A0S2FB24"/>
<feature type="domain" description="Metallo-beta-lactamase" evidence="3">
    <location>
        <begin position="65"/>
        <end position="238"/>
    </location>
</feature>
<feature type="signal peptide" evidence="2">
    <location>
        <begin position="1"/>
        <end position="21"/>
    </location>
</feature>
<dbReference type="PATRIC" id="fig|84531.8.peg.2601"/>
<dbReference type="RefSeq" id="WP_057917946.1">
    <property type="nucleotide sequence ID" value="NZ_CP011129.1"/>
</dbReference>
<dbReference type="eggNOG" id="COG0491">
    <property type="taxonomic scope" value="Bacteria"/>
</dbReference>